<dbReference type="Proteomes" id="UP001178508">
    <property type="component" value="Chromosome 5"/>
</dbReference>
<sequence>MKEKPIFTFKAEFGKGFSSFIPVQVTAEMRVVLILCLLIGSVFSSPVWKAEQGSGTQELAATSHMVPSYPASGRVESAGLGSSSSLPGLVNPGYVSSAGLSTYGSSGGYSGPALAAGSTGVGGFGAAYPPSSGYDSSASGGGYGGAHGGYGYASAPGGAGWNSGSTSYYAAGDSGDGGSEPIFSDVSDLDPVYAFSSRSRYQRGRAVFAQSRYTPGEALVQPMPEYRPVIKNPVMINIPVQEPVKTMPVKAAPQMQVQAQSQGSY</sequence>
<organism evidence="1 2">
    <name type="scientific">Xyrichtys novacula</name>
    <name type="common">Pearly razorfish</name>
    <name type="synonym">Hemipteronotus novacula</name>
    <dbReference type="NCBI Taxonomy" id="13765"/>
    <lineage>
        <taxon>Eukaryota</taxon>
        <taxon>Metazoa</taxon>
        <taxon>Chordata</taxon>
        <taxon>Craniata</taxon>
        <taxon>Vertebrata</taxon>
        <taxon>Euteleostomi</taxon>
        <taxon>Actinopterygii</taxon>
        <taxon>Neopterygii</taxon>
        <taxon>Teleostei</taxon>
        <taxon>Neoteleostei</taxon>
        <taxon>Acanthomorphata</taxon>
        <taxon>Eupercaria</taxon>
        <taxon>Labriformes</taxon>
        <taxon>Labridae</taxon>
        <taxon>Xyrichtys</taxon>
    </lineage>
</organism>
<reference evidence="1" key="1">
    <citation type="submission" date="2023-08" db="EMBL/GenBank/DDBJ databases">
        <authorList>
            <person name="Alioto T."/>
            <person name="Alioto T."/>
            <person name="Gomez Garrido J."/>
        </authorList>
    </citation>
    <scope>NUCLEOTIDE SEQUENCE</scope>
</reference>
<name>A0AAV1F9F0_XYRNO</name>
<dbReference type="AlphaFoldDB" id="A0AAV1F9F0"/>
<dbReference type="InterPro" id="IPR009803">
    <property type="entry name" value="DUF1373"/>
</dbReference>
<keyword evidence="2" id="KW-1185">Reference proteome</keyword>
<evidence type="ECO:0000313" key="2">
    <source>
        <dbReference type="Proteomes" id="UP001178508"/>
    </source>
</evidence>
<dbReference type="Pfam" id="PF07117">
    <property type="entry name" value="DUF1373"/>
    <property type="match status" value="1"/>
</dbReference>
<gene>
    <name evidence="1" type="ORF">XNOV1_A027094</name>
</gene>
<dbReference type="EMBL" id="OY660868">
    <property type="protein sequence ID" value="CAJ1057293.1"/>
    <property type="molecule type" value="Genomic_DNA"/>
</dbReference>
<proteinExistence type="predicted"/>
<accession>A0AAV1F9F0</accession>
<evidence type="ECO:0000313" key="1">
    <source>
        <dbReference type="EMBL" id="CAJ1057293.1"/>
    </source>
</evidence>
<protein>
    <submittedName>
        <fullName evidence="1">Acanthoscurrin-1-like</fullName>
    </submittedName>
</protein>